<sequence>TDQSFKEAFEKAQAMEAAAQDAFKMLEQKPGALPVHIMKKKDQSKVECYRCGGSHYVSECRFIDSECRVCGKK</sequence>
<dbReference type="InParanoid" id="A0A1X7T101"/>
<name>A0A1X7T101_AMPQE</name>
<accession>A0A1X7T101</accession>
<proteinExistence type="predicted"/>
<evidence type="ECO:0000313" key="1">
    <source>
        <dbReference type="EnsemblMetazoa" id="Aqu2.1.08125_001"/>
    </source>
</evidence>
<dbReference type="AlphaFoldDB" id="A0A1X7T101"/>
<protein>
    <submittedName>
        <fullName evidence="1">Uncharacterized protein</fullName>
    </submittedName>
</protein>
<reference evidence="1" key="1">
    <citation type="submission" date="2017-05" db="UniProtKB">
        <authorList>
            <consortium name="EnsemblMetazoa"/>
        </authorList>
    </citation>
    <scope>IDENTIFICATION</scope>
</reference>
<dbReference type="EnsemblMetazoa" id="Aqu2.1.08125_001">
    <property type="protein sequence ID" value="Aqu2.1.08125_001"/>
    <property type="gene ID" value="Aqu2.1.08125"/>
</dbReference>
<organism evidence="1">
    <name type="scientific">Amphimedon queenslandica</name>
    <name type="common">Sponge</name>
    <dbReference type="NCBI Taxonomy" id="400682"/>
    <lineage>
        <taxon>Eukaryota</taxon>
        <taxon>Metazoa</taxon>
        <taxon>Porifera</taxon>
        <taxon>Demospongiae</taxon>
        <taxon>Heteroscleromorpha</taxon>
        <taxon>Haplosclerida</taxon>
        <taxon>Niphatidae</taxon>
        <taxon>Amphimedon</taxon>
    </lineage>
</organism>